<name>A0A7W4IBX0_9PROT</name>
<dbReference type="Gene3D" id="3.30.9.10">
    <property type="entry name" value="D-Amino Acid Oxidase, subunit A, domain 2"/>
    <property type="match status" value="1"/>
</dbReference>
<comment type="similarity">
    <text evidence="2">Belongs to the DadA oxidoreductase family.</text>
</comment>
<sequence>MTAGYDLAIVGAGICGLAHALIASRRGRRVIVIDRDLAANGASIRNFGFITVTGQERGRSWRHARRSRDIWAEIAPDAGIPVVQRGLLVLGRRPETMAVLEAFRQDEMGAACTLLGRDALSAWPGLRGDAMLGALYSPHEMRVESREAIPRLARWLEERHGVTFLRGVSVFSVAPPRLETSRGVVHADAAIVCPGDDFHTLFPDRIRRHGLTRCTLQMMRLAPGGIDAAQPAVMSDLGVGRYRGYRHLPGHGALTARLAAEQPDHLAAGIHLIAVRAADGSQIVGDSHVYADQPDPFSDERVDDLVLSEHAAVHRATPPVVSRWTGTYASGPETMLMERLSDSARLVIVSSGTGASTAFGIAEETLADLWG</sequence>
<evidence type="ECO:0000256" key="3">
    <source>
        <dbReference type="ARBA" id="ARBA00022630"/>
    </source>
</evidence>
<dbReference type="PANTHER" id="PTHR13847:SF286">
    <property type="entry name" value="D-AMINO ACID DEHYDROGENASE"/>
    <property type="match status" value="1"/>
</dbReference>
<gene>
    <name evidence="6" type="ORF">HLH48_06830</name>
</gene>
<dbReference type="InterPro" id="IPR017741">
    <property type="entry name" value="FAD-dependent_OxRdtase_HpnW"/>
</dbReference>
<dbReference type="GO" id="GO:0016491">
    <property type="term" value="F:oxidoreductase activity"/>
    <property type="evidence" value="ECO:0007669"/>
    <property type="project" value="UniProtKB-KW"/>
</dbReference>
<keyword evidence="4" id="KW-0560">Oxidoreductase</keyword>
<dbReference type="InterPro" id="IPR036188">
    <property type="entry name" value="FAD/NAD-bd_sf"/>
</dbReference>
<dbReference type="Gene3D" id="3.50.50.60">
    <property type="entry name" value="FAD/NAD(P)-binding domain"/>
    <property type="match status" value="1"/>
</dbReference>
<feature type="domain" description="FAD dependent oxidoreductase" evidence="5">
    <location>
        <begin position="6"/>
        <end position="365"/>
    </location>
</feature>
<evidence type="ECO:0000313" key="6">
    <source>
        <dbReference type="EMBL" id="MBB2159889.1"/>
    </source>
</evidence>
<dbReference type="InterPro" id="IPR006076">
    <property type="entry name" value="FAD-dep_OxRdtase"/>
</dbReference>
<evidence type="ECO:0000256" key="4">
    <source>
        <dbReference type="ARBA" id="ARBA00023002"/>
    </source>
</evidence>
<evidence type="ECO:0000256" key="1">
    <source>
        <dbReference type="ARBA" id="ARBA00001974"/>
    </source>
</evidence>
<dbReference type="PANTHER" id="PTHR13847">
    <property type="entry name" value="SARCOSINE DEHYDROGENASE-RELATED"/>
    <property type="match status" value="1"/>
</dbReference>
<dbReference type="SUPFAM" id="SSF51905">
    <property type="entry name" value="FAD/NAD(P)-binding domain"/>
    <property type="match status" value="1"/>
</dbReference>
<evidence type="ECO:0000256" key="2">
    <source>
        <dbReference type="ARBA" id="ARBA00009410"/>
    </source>
</evidence>
<dbReference type="Proteomes" id="UP000589085">
    <property type="component" value="Unassembled WGS sequence"/>
</dbReference>
<dbReference type="Pfam" id="PF01266">
    <property type="entry name" value="DAO"/>
    <property type="match status" value="1"/>
</dbReference>
<comment type="cofactor">
    <cofactor evidence="1">
        <name>FAD</name>
        <dbReference type="ChEBI" id="CHEBI:57692"/>
    </cofactor>
</comment>
<organism evidence="6 7">
    <name type="scientific">Gluconacetobacter sacchari</name>
    <dbReference type="NCBI Taxonomy" id="92759"/>
    <lineage>
        <taxon>Bacteria</taxon>
        <taxon>Pseudomonadati</taxon>
        <taxon>Pseudomonadota</taxon>
        <taxon>Alphaproteobacteria</taxon>
        <taxon>Acetobacterales</taxon>
        <taxon>Acetobacteraceae</taxon>
        <taxon>Gluconacetobacter</taxon>
    </lineage>
</organism>
<proteinExistence type="inferred from homology"/>
<reference evidence="6 7" key="1">
    <citation type="submission" date="2020-04" db="EMBL/GenBank/DDBJ databases">
        <title>Description of novel Gluconacetobacter.</title>
        <authorList>
            <person name="Sombolestani A."/>
        </authorList>
    </citation>
    <scope>NUCLEOTIDE SEQUENCE [LARGE SCALE GENOMIC DNA]</scope>
    <source>
        <strain evidence="6 7">LMG 19747</strain>
    </source>
</reference>
<dbReference type="GO" id="GO:0005737">
    <property type="term" value="C:cytoplasm"/>
    <property type="evidence" value="ECO:0007669"/>
    <property type="project" value="TreeGrafter"/>
</dbReference>
<comment type="caution">
    <text evidence="6">The sequence shown here is derived from an EMBL/GenBank/DDBJ whole genome shotgun (WGS) entry which is preliminary data.</text>
</comment>
<evidence type="ECO:0000259" key="5">
    <source>
        <dbReference type="Pfam" id="PF01266"/>
    </source>
</evidence>
<evidence type="ECO:0000313" key="7">
    <source>
        <dbReference type="Proteomes" id="UP000589085"/>
    </source>
</evidence>
<protein>
    <submittedName>
        <fullName evidence="6">TIGR03364 family FAD-dependent oxidoreductase</fullName>
    </submittedName>
</protein>
<dbReference type="NCBIfam" id="TIGR03364">
    <property type="entry name" value="HpnW_proposed"/>
    <property type="match status" value="1"/>
</dbReference>
<keyword evidence="3" id="KW-0285">Flavoprotein</keyword>
<dbReference type="EMBL" id="JABEQJ010000006">
    <property type="protein sequence ID" value="MBB2159889.1"/>
    <property type="molecule type" value="Genomic_DNA"/>
</dbReference>
<dbReference type="AlphaFoldDB" id="A0A7W4IBX0"/>
<dbReference type="RefSeq" id="WP_182996744.1">
    <property type="nucleotide sequence ID" value="NZ_JABEQJ010000006.1"/>
</dbReference>
<accession>A0A7W4IBX0</accession>